<protein>
    <submittedName>
        <fullName evidence="1">Uncharacterized protein</fullName>
    </submittedName>
</protein>
<organism evidence="1 2">
    <name type="scientific">Aquimarina hainanensis</name>
    <dbReference type="NCBI Taxonomy" id="1578017"/>
    <lineage>
        <taxon>Bacteria</taxon>
        <taxon>Pseudomonadati</taxon>
        <taxon>Bacteroidota</taxon>
        <taxon>Flavobacteriia</taxon>
        <taxon>Flavobacteriales</taxon>
        <taxon>Flavobacteriaceae</taxon>
        <taxon>Aquimarina</taxon>
    </lineage>
</organism>
<dbReference type="Proteomes" id="UP001597459">
    <property type="component" value="Unassembled WGS sequence"/>
</dbReference>
<proteinExistence type="predicted"/>
<name>A0ABW5NDI5_9FLAO</name>
<dbReference type="EMBL" id="JBHULX010000048">
    <property type="protein sequence ID" value="MFD2593617.1"/>
    <property type="molecule type" value="Genomic_DNA"/>
</dbReference>
<sequence>MIEFLKGGKTLNGVKMGMTVGNLYATLGKPTNVSGEKNYGYIHYGEYRYGFTDGIINEMAIEFKLIEKPLEFSNLEYKKYDISLFENFKIKSKSKIHKVIGFVNHLQLNWKAHNGIDKDSLTLKIENGPYIVFNLYDGTVDKITIVDGHQKDLK</sequence>
<comment type="caution">
    <text evidence="1">The sequence shown here is derived from an EMBL/GenBank/DDBJ whole genome shotgun (WGS) entry which is preliminary data.</text>
</comment>
<reference evidence="2" key="1">
    <citation type="journal article" date="2019" name="Int. J. Syst. Evol. Microbiol.">
        <title>The Global Catalogue of Microorganisms (GCM) 10K type strain sequencing project: providing services to taxonomists for standard genome sequencing and annotation.</title>
        <authorList>
            <consortium name="The Broad Institute Genomics Platform"/>
            <consortium name="The Broad Institute Genome Sequencing Center for Infectious Disease"/>
            <person name="Wu L."/>
            <person name="Ma J."/>
        </authorList>
    </citation>
    <scope>NUCLEOTIDE SEQUENCE [LARGE SCALE GENOMIC DNA]</scope>
    <source>
        <strain evidence="2">KCTC 42423</strain>
    </source>
</reference>
<gene>
    <name evidence="1" type="ORF">ACFSTE_22455</name>
</gene>
<evidence type="ECO:0000313" key="1">
    <source>
        <dbReference type="EMBL" id="MFD2593617.1"/>
    </source>
</evidence>
<keyword evidence="2" id="KW-1185">Reference proteome</keyword>
<dbReference type="RefSeq" id="WP_378253915.1">
    <property type="nucleotide sequence ID" value="NZ_JBHSJV010000001.1"/>
</dbReference>
<accession>A0ABW5NDI5</accession>
<evidence type="ECO:0000313" key="2">
    <source>
        <dbReference type="Proteomes" id="UP001597459"/>
    </source>
</evidence>